<sequence length="186" mass="21959">MRSAKVIQIIIILVSLNACITIYNKENLSTDKLHNRPRPLNVNGYYVAETENGYLPFVLFDNGYMNNIWTTQDDPTDIKSVYYQKFKNDSLFYPMDKKYGIWGWGIWWVENDSIFIEHYVNRAGNYDLNFYSGKVESDTSFRLKYNLWNNDLNKMNPDTLSFSLFKTDFKPDSANYIQLNLDKFGK</sequence>
<accession>A0A7K3WN53</accession>
<proteinExistence type="predicted"/>
<protein>
    <submittedName>
        <fullName evidence="1">Uncharacterized protein</fullName>
    </submittedName>
</protein>
<organism evidence="1 2">
    <name type="scientific">Cryomorpha ignava</name>
    <dbReference type="NCBI Taxonomy" id="101383"/>
    <lineage>
        <taxon>Bacteria</taxon>
        <taxon>Pseudomonadati</taxon>
        <taxon>Bacteroidota</taxon>
        <taxon>Flavobacteriia</taxon>
        <taxon>Flavobacteriales</taxon>
        <taxon>Cryomorphaceae</taxon>
        <taxon>Cryomorpha</taxon>
    </lineage>
</organism>
<dbReference type="AlphaFoldDB" id="A0A7K3WN53"/>
<comment type="caution">
    <text evidence="1">The sequence shown here is derived from an EMBL/GenBank/DDBJ whole genome shotgun (WGS) entry which is preliminary data.</text>
</comment>
<name>A0A7K3WN53_9FLAO</name>
<evidence type="ECO:0000313" key="2">
    <source>
        <dbReference type="Proteomes" id="UP000486602"/>
    </source>
</evidence>
<dbReference type="Proteomes" id="UP000486602">
    <property type="component" value="Unassembled WGS sequence"/>
</dbReference>
<dbReference type="RefSeq" id="WP_163283944.1">
    <property type="nucleotide sequence ID" value="NZ_JAAGVY010000008.1"/>
</dbReference>
<keyword evidence="2" id="KW-1185">Reference proteome</keyword>
<evidence type="ECO:0000313" key="1">
    <source>
        <dbReference type="EMBL" id="NEN23083.1"/>
    </source>
</evidence>
<reference evidence="1 2" key="1">
    <citation type="submission" date="2020-02" db="EMBL/GenBank/DDBJ databases">
        <title>Out from the shadows clarifying the taxonomy of the family Cryomorphaceae and related taxa by utilizing the GTDB taxonomic framework.</title>
        <authorList>
            <person name="Bowman J.P."/>
        </authorList>
    </citation>
    <scope>NUCLEOTIDE SEQUENCE [LARGE SCALE GENOMIC DNA]</scope>
    <source>
        <strain evidence="1 2">QSSC 1-22</strain>
    </source>
</reference>
<dbReference type="EMBL" id="JAAGVY010000008">
    <property type="protein sequence ID" value="NEN23083.1"/>
    <property type="molecule type" value="Genomic_DNA"/>
</dbReference>
<gene>
    <name evidence="1" type="ORF">G3O08_06170</name>
</gene>